<sequence>MEIKSRQQENSEQTRSALREAAQELFINQNYCDVSVNEISRHARVTKGAFYHHFSNKKALLKECYLFQVDKVVEKLVQIPTYDDQWQELEVIFSVCVDHIYQHKDKLIPLQEIISVLGWKEWDAIDSQILIPRIKKCVNVLYEQQEICTYSSDIVVNLIYGFITHITINLKNEATLPENACKDFKTIFSDFLMGIKQSSINAKNHQ</sequence>
<dbReference type="PANTHER" id="PTHR43479">
    <property type="entry name" value="ACREF/ENVCD OPERON REPRESSOR-RELATED"/>
    <property type="match status" value="1"/>
</dbReference>
<evidence type="ECO:0000256" key="2">
    <source>
        <dbReference type="PROSITE-ProRule" id="PRU00335"/>
    </source>
</evidence>
<evidence type="ECO:0000256" key="1">
    <source>
        <dbReference type="ARBA" id="ARBA00023125"/>
    </source>
</evidence>
<evidence type="ECO:0000313" key="4">
    <source>
        <dbReference type="EMBL" id="CRL62694.1"/>
    </source>
</evidence>
<evidence type="ECO:0000313" key="5">
    <source>
        <dbReference type="Proteomes" id="UP000183920"/>
    </source>
</evidence>
<keyword evidence="1 2" id="KW-0238">DNA-binding</keyword>
<dbReference type="InterPro" id="IPR001647">
    <property type="entry name" value="HTH_TetR"/>
</dbReference>
<dbReference type="SUPFAM" id="SSF46689">
    <property type="entry name" value="Homeodomain-like"/>
    <property type="match status" value="1"/>
</dbReference>
<dbReference type="PROSITE" id="PS50977">
    <property type="entry name" value="HTH_TETR_2"/>
    <property type="match status" value="1"/>
</dbReference>
<dbReference type="PRINTS" id="PR00455">
    <property type="entry name" value="HTHTETR"/>
</dbReference>
<accession>A0A0G4QAU6</accession>
<gene>
    <name evidence="4" type="primary">tetC</name>
    <name evidence="4" type="ORF">BN1804_02093</name>
</gene>
<dbReference type="InterPro" id="IPR009057">
    <property type="entry name" value="Homeodomain-like_sf"/>
</dbReference>
<proteinExistence type="predicted"/>
<dbReference type="InterPro" id="IPR050624">
    <property type="entry name" value="HTH-type_Tx_Regulator"/>
</dbReference>
<evidence type="ECO:0000259" key="3">
    <source>
        <dbReference type="PROSITE" id="PS50977"/>
    </source>
</evidence>
<dbReference type="EMBL" id="CVRY01000004">
    <property type="protein sequence ID" value="CRL62694.1"/>
    <property type="molecule type" value="Genomic_DNA"/>
</dbReference>
<feature type="domain" description="HTH tetR-type" evidence="3">
    <location>
        <begin position="12"/>
        <end position="72"/>
    </location>
</feature>
<organism evidence="4 5">
    <name type="scientific">Proteus penneri</name>
    <dbReference type="NCBI Taxonomy" id="102862"/>
    <lineage>
        <taxon>Bacteria</taxon>
        <taxon>Pseudomonadati</taxon>
        <taxon>Pseudomonadota</taxon>
        <taxon>Gammaproteobacteria</taxon>
        <taxon>Enterobacterales</taxon>
        <taxon>Morganellaceae</taxon>
        <taxon>Proteus</taxon>
    </lineage>
</organism>
<feature type="DNA-binding region" description="H-T-H motif" evidence="2">
    <location>
        <begin position="35"/>
        <end position="54"/>
    </location>
</feature>
<dbReference type="Gene3D" id="1.10.357.10">
    <property type="entry name" value="Tetracycline Repressor, domain 2"/>
    <property type="match status" value="1"/>
</dbReference>
<dbReference type="PANTHER" id="PTHR43479:SF11">
    <property type="entry name" value="ACREF_ENVCD OPERON REPRESSOR-RELATED"/>
    <property type="match status" value="1"/>
</dbReference>
<dbReference type="Pfam" id="PF00440">
    <property type="entry name" value="TetR_N"/>
    <property type="match status" value="1"/>
</dbReference>
<name>A0A0G4QAU6_9GAMM</name>
<dbReference type="RefSeq" id="WP_072063998.1">
    <property type="nucleotide sequence ID" value="NZ_CVRY01000004.1"/>
</dbReference>
<dbReference type="Proteomes" id="UP000183920">
    <property type="component" value="Unassembled WGS sequence"/>
</dbReference>
<dbReference type="GO" id="GO:0003677">
    <property type="term" value="F:DNA binding"/>
    <property type="evidence" value="ECO:0007669"/>
    <property type="project" value="UniProtKB-UniRule"/>
</dbReference>
<dbReference type="AlphaFoldDB" id="A0A0G4QAU6"/>
<protein>
    <submittedName>
        <fullName evidence="4">Transposon Tn10 TetC protein</fullName>
    </submittedName>
</protein>
<reference evidence="5" key="1">
    <citation type="submission" date="2015-06" db="EMBL/GenBank/DDBJ databases">
        <authorList>
            <person name="Urmite Genomes"/>
        </authorList>
    </citation>
    <scope>NUCLEOTIDE SEQUENCE [LARGE SCALE GENOMIC DNA]</scope>
    <source>
        <strain evidence="5">CSUR P1867</strain>
    </source>
</reference>